<dbReference type="Pfam" id="PF00004">
    <property type="entry name" value="AAA"/>
    <property type="match status" value="2"/>
</dbReference>
<dbReference type="KEGG" id="mhor:MSHOH_1909"/>
<dbReference type="AlphaFoldDB" id="A0A0E3SE12"/>
<comment type="similarity">
    <text evidence="1">Belongs to the AAA ATPase family.</text>
</comment>
<dbReference type="InterPro" id="IPR027417">
    <property type="entry name" value="P-loop_NTPase"/>
</dbReference>
<dbReference type="Gene3D" id="3.40.50.300">
    <property type="entry name" value="P-loop containing nucleotide triphosphate hydrolases"/>
    <property type="match status" value="2"/>
</dbReference>
<keyword evidence="6" id="KW-1185">Reference proteome</keyword>
<dbReference type="GeneID" id="24831135"/>
<protein>
    <submittedName>
        <fullName evidence="5">ATPase, AAA family</fullName>
    </submittedName>
</protein>
<evidence type="ECO:0000256" key="2">
    <source>
        <dbReference type="ARBA" id="ARBA00022741"/>
    </source>
</evidence>
<evidence type="ECO:0000256" key="1">
    <source>
        <dbReference type="ARBA" id="ARBA00006914"/>
    </source>
</evidence>
<feature type="domain" description="AAA+ ATPase" evidence="4">
    <location>
        <begin position="257"/>
        <end position="382"/>
    </location>
</feature>
<dbReference type="GO" id="GO:0005524">
    <property type="term" value="F:ATP binding"/>
    <property type="evidence" value="ECO:0007669"/>
    <property type="project" value="UniProtKB-KW"/>
</dbReference>
<dbReference type="PANTHER" id="PTHR23073">
    <property type="entry name" value="26S PROTEASOME REGULATORY SUBUNIT"/>
    <property type="match status" value="1"/>
</dbReference>
<proteinExistence type="inferred from homology"/>
<dbReference type="InterPro" id="IPR050221">
    <property type="entry name" value="26S_Proteasome_ATPase"/>
</dbReference>
<dbReference type="GO" id="GO:0016887">
    <property type="term" value="F:ATP hydrolysis activity"/>
    <property type="evidence" value="ECO:0007669"/>
    <property type="project" value="InterPro"/>
</dbReference>
<dbReference type="Pfam" id="PF22977">
    <property type="entry name" value="WHD"/>
    <property type="match status" value="1"/>
</dbReference>
<sequence>MTPYVDNLEHLLDELSRIDRLIRSYFEVFWTDPSEPMDEFRGLYISEAEISTLLNAGGFGTDSKTLPDSEIEEIREMRRNIGLRKIETLRYSKELRLQTLSELFSLDPFEIDILLIGLAPELDLKYEKIYSYLQNDVTKKRPGVDLALNLLCQTAEEKVKARAYFSRESPLVKNYLIYLEGRETGGNSEGQQSLLSAYIKVDERIIDFLLAFDEPDPRIRDFSYIMETKRSFEDLILPEDLKSRLKDSVSWHIRNKVPLKFFFEGPAGSGKKITAEATCRESDADLLIVDSKALLKNHFSETVTLVLRESLLQDSALYLENFDALLANNETEAKETEIPVKNLLQDLRNFPKDVFLAGRRFSERREDLINNGFLSFPFPRPPYLLRKKLWEACLEEDCILAGDIDLKELASKFRFTGGQIENVVSTAREISRAKNPDVPALSAEILYESCKARSNQRLSGLAVKINPHYNWEDIVLPKDTLEQLKEVCDFVKYRGIVYSDWGFEKKLSLGKGLNVLFSGPSGTGKTMAAEILAREVRLDLYKIDLSSIVSKYIGETEKNLNKIFKEAETSNAILFFDEADALFGKRSEVKDAHDRYANIETAYLLQKMEEHEGTVILASNFRKNMDDAFLRRLHFTIEFQVPDEKSRELIWRHTFPAETPLEAEVDFVFLSKFKLTGGNIKNIALSASFLAAGGSGRVGMEHIIRATKREYQKIGKLFTEADFGEYASYLR</sequence>
<dbReference type="OrthoDB" id="147168at2157"/>
<dbReference type="EMBL" id="CP009516">
    <property type="protein sequence ID" value="AKB78392.1"/>
    <property type="molecule type" value="Genomic_DNA"/>
</dbReference>
<organism evidence="5 6">
    <name type="scientific">Methanosarcina horonobensis HB-1 = JCM 15518</name>
    <dbReference type="NCBI Taxonomy" id="1434110"/>
    <lineage>
        <taxon>Archaea</taxon>
        <taxon>Methanobacteriati</taxon>
        <taxon>Methanobacteriota</taxon>
        <taxon>Stenosarchaea group</taxon>
        <taxon>Methanomicrobia</taxon>
        <taxon>Methanosarcinales</taxon>
        <taxon>Methanosarcinaceae</taxon>
        <taxon>Methanosarcina</taxon>
    </lineage>
</organism>
<dbReference type="Proteomes" id="UP000033101">
    <property type="component" value="Chromosome"/>
</dbReference>
<dbReference type="RefSeq" id="WP_048139381.1">
    <property type="nucleotide sequence ID" value="NZ_CP009516.1"/>
</dbReference>
<dbReference type="STRING" id="1434110.MSHOH_1909"/>
<dbReference type="SUPFAM" id="SSF52540">
    <property type="entry name" value="P-loop containing nucleoside triphosphate hydrolases"/>
    <property type="match status" value="2"/>
</dbReference>
<dbReference type="InterPro" id="IPR003593">
    <property type="entry name" value="AAA+_ATPase"/>
</dbReference>
<evidence type="ECO:0000259" key="4">
    <source>
        <dbReference type="SMART" id="SM00382"/>
    </source>
</evidence>
<dbReference type="PATRIC" id="fig|1434110.4.peg.2433"/>
<accession>A0A0E3SE12</accession>
<name>A0A0E3SE12_9EURY</name>
<feature type="domain" description="AAA+ ATPase" evidence="4">
    <location>
        <begin position="511"/>
        <end position="643"/>
    </location>
</feature>
<evidence type="ECO:0000256" key="3">
    <source>
        <dbReference type="ARBA" id="ARBA00022840"/>
    </source>
</evidence>
<keyword evidence="3" id="KW-0067">ATP-binding</keyword>
<evidence type="ECO:0000313" key="6">
    <source>
        <dbReference type="Proteomes" id="UP000033101"/>
    </source>
</evidence>
<keyword evidence="2" id="KW-0547">Nucleotide-binding</keyword>
<gene>
    <name evidence="5" type="ORF">MSHOH_1909</name>
</gene>
<dbReference type="SMART" id="SM00382">
    <property type="entry name" value="AAA"/>
    <property type="match status" value="2"/>
</dbReference>
<dbReference type="InterPro" id="IPR003959">
    <property type="entry name" value="ATPase_AAA_core"/>
</dbReference>
<dbReference type="CDD" id="cd19481">
    <property type="entry name" value="RecA-like_protease"/>
    <property type="match status" value="1"/>
</dbReference>
<evidence type="ECO:0000313" key="5">
    <source>
        <dbReference type="EMBL" id="AKB78392.1"/>
    </source>
</evidence>
<dbReference type="HOGENOM" id="CLU_016564_0_0_2"/>
<dbReference type="InterPro" id="IPR054472">
    <property type="entry name" value="WHD"/>
</dbReference>
<reference evidence="5 6" key="1">
    <citation type="submission" date="2014-07" db="EMBL/GenBank/DDBJ databases">
        <title>Methanogenic archaea and the global carbon cycle.</title>
        <authorList>
            <person name="Henriksen J.R."/>
            <person name="Luke J."/>
            <person name="Reinhart S."/>
            <person name="Benedict M.N."/>
            <person name="Youngblut N.D."/>
            <person name="Metcalf M.E."/>
            <person name="Whitaker R.J."/>
            <person name="Metcalf W.W."/>
        </authorList>
    </citation>
    <scope>NUCLEOTIDE SEQUENCE [LARGE SCALE GENOMIC DNA]</scope>
    <source>
        <strain evidence="5 6">HB-1</strain>
    </source>
</reference>